<dbReference type="GO" id="GO:0003677">
    <property type="term" value="F:DNA binding"/>
    <property type="evidence" value="ECO:0007669"/>
    <property type="project" value="UniProtKB-KW"/>
</dbReference>
<dbReference type="CDD" id="cd13831">
    <property type="entry name" value="HU"/>
    <property type="match status" value="1"/>
</dbReference>
<name>A0A292YDR4_9BACT</name>
<comment type="caution">
    <text evidence="5">The sequence shown here is derived from an EMBL/GenBank/DDBJ whole genome shotgun (WGS) entry which is preliminary data.</text>
</comment>
<dbReference type="Gene3D" id="4.10.520.10">
    <property type="entry name" value="IHF-like DNA-binding proteins"/>
    <property type="match status" value="1"/>
</dbReference>
<gene>
    <name evidence="5" type="ORF">LNAT_P0809</name>
</gene>
<evidence type="ECO:0000256" key="3">
    <source>
        <dbReference type="ARBA" id="ARBA00023125"/>
    </source>
</evidence>
<organism evidence="5 6">
    <name type="scientific">Lebetimonas natsushimae</name>
    <dbReference type="NCBI Taxonomy" id="1936991"/>
    <lineage>
        <taxon>Bacteria</taxon>
        <taxon>Pseudomonadati</taxon>
        <taxon>Campylobacterota</taxon>
        <taxon>Epsilonproteobacteria</taxon>
        <taxon>Nautiliales</taxon>
        <taxon>Nautiliaceae</taxon>
        <taxon>Lebetimonas</taxon>
    </lineage>
</organism>
<evidence type="ECO:0000313" key="6">
    <source>
        <dbReference type="Proteomes" id="UP000217944"/>
    </source>
</evidence>
<dbReference type="PANTHER" id="PTHR33175:SF3">
    <property type="entry name" value="DNA-BINDING PROTEIN HU-BETA"/>
    <property type="match status" value="1"/>
</dbReference>
<dbReference type="GO" id="GO:0030261">
    <property type="term" value="P:chromosome condensation"/>
    <property type="evidence" value="ECO:0007669"/>
    <property type="project" value="UniProtKB-KW"/>
</dbReference>
<accession>A0A292YDR4</accession>
<keyword evidence="6" id="KW-1185">Reference proteome</keyword>
<protein>
    <submittedName>
        <fullName evidence="5">DNA-binding protein HU-beta</fullName>
    </submittedName>
</protein>
<dbReference type="Proteomes" id="UP000217944">
    <property type="component" value="Unassembled WGS sequence"/>
</dbReference>
<evidence type="ECO:0000313" key="5">
    <source>
        <dbReference type="EMBL" id="GAX87513.1"/>
    </source>
</evidence>
<dbReference type="GO" id="GO:0030527">
    <property type="term" value="F:structural constituent of chromatin"/>
    <property type="evidence" value="ECO:0007669"/>
    <property type="project" value="InterPro"/>
</dbReference>
<evidence type="ECO:0000256" key="4">
    <source>
        <dbReference type="RuleBase" id="RU003939"/>
    </source>
</evidence>
<proteinExistence type="inferred from homology"/>
<dbReference type="InterPro" id="IPR010992">
    <property type="entry name" value="IHF-like_DNA-bd_dom_sf"/>
</dbReference>
<dbReference type="PRINTS" id="PR01727">
    <property type="entry name" value="DNABINDINGHU"/>
</dbReference>
<dbReference type="GO" id="GO:0005829">
    <property type="term" value="C:cytosol"/>
    <property type="evidence" value="ECO:0007669"/>
    <property type="project" value="TreeGrafter"/>
</dbReference>
<evidence type="ECO:0000256" key="2">
    <source>
        <dbReference type="ARBA" id="ARBA00023067"/>
    </source>
</evidence>
<dbReference type="RefSeq" id="WP_096258644.1">
    <property type="nucleotide sequence ID" value="NZ_BDME01000001.1"/>
</dbReference>
<dbReference type="PANTHER" id="PTHR33175">
    <property type="entry name" value="DNA-BINDING PROTEIN HU"/>
    <property type="match status" value="1"/>
</dbReference>
<keyword evidence="2" id="KW-0226">DNA condensation</keyword>
<dbReference type="SUPFAM" id="SSF47729">
    <property type="entry name" value="IHF-like DNA-binding proteins"/>
    <property type="match status" value="1"/>
</dbReference>
<dbReference type="EMBL" id="BDME01000001">
    <property type="protein sequence ID" value="GAX87513.1"/>
    <property type="molecule type" value="Genomic_DNA"/>
</dbReference>
<comment type="similarity">
    <text evidence="1 4">Belongs to the bacterial histone-like protein family.</text>
</comment>
<dbReference type="AlphaFoldDB" id="A0A292YDR4"/>
<dbReference type="SMART" id="SM00411">
    <property type="entry name" value="BHL"/>
    <property type="match status" value="1"/>
</dbReference>
<keyword evidence="3 5" id="KW-0238">DNA-binding</keyword>
<reference evidence="5 6" key="1">
    <citation type="journal article" date="2017" name="Syst. Appl. Microbiol.">
        <title>Lebetimonas natsushimae sp. nov., a novel strictly anaerobic, moderately thermophilic chemoautotroph isolated from a deep-sea hydrothermal vent polychaete nest in the Mid-Okinawa Trough.</title>
        <authorList>
            <person name="Nagata R."/>
            <person name="Takaki Y."/>
            <person name="Tame A."/>
            <person name="Nunoura T."/>
            <person name="Muto H."/>
            <person name="Mino S."/>
            <person name="Sawayama S."/>
            <person name="Takai K."/>
            <person name="Nakagawa S."/>
        </authorList>
    </citation>
    <scope>NUCLEOTIDE SEQUENCE [LARGE SCALE GENOMIC DNA]</scope>
    <source>
        <strain evidence="5 6">HS1857</strain>
    </source>
</reference>
<evidence type="ECO:0000256" key="1">
    <source>
        <dbReference type="ARBA" id="ARBA00010529"/>
    </source>
</evidence>
<dbReference type="InterPro" id="IPR000119">
    <property type="entry name" value="Hist_DNA-bd"/>
</dbReference>
<dbReference type="Pfam" id="PF00216">
    <property type="entry name" value="Bac_DNA_binding"/>
    <property type="match status" value="1"/>
</dbReference>
<sequence>MKKSELIAAVAEKTGLSKKDSQAAIDATIEAIEEALKAGKKVSFIGFGSFEVVTRAPRVARVPGTGKEVQIPETKSVKFKVGKKLKELLNK</sequence>